<keyword evidence="2" id="KW-1185">Reference proteome</keyword>
<reference evidence="1 2" key="1">
    <citation type="submission" date="2020-05" db="EMBL/GenBank/DDBJ databases">
        <authorList>
            <person name="Kim M.K."/>
        </authorList>
    </citation>
    <scope>NUCLEOTIDE SEQUENCE [LARGE SCALE GENOMIC DNA]</scope>
    <source>
        <strain evidence="1 2">BT25</strain>
    </source>
</reference>
<protein>
    <submittedName>
        <fullName evidence="1">Uncharacterized protein</fullName>
    </submittedName>
</protein>
<comment type="caution">
    <text evidence="1">The sequence shown here is derived from an EMBL/GenBank/DDBJ whole genome shotgun (WGS) entry which is preliminary data.</text>
</comment>
<name>A0A849VPT8_9HYPH</name>
<dbReference type="RefSeq" id="WP_113282417.1">
    <property type="nucleotide sequence ID" value="NZ_JABUMX010000002.1"/>
</dbReference>
<evidence type="ECO:0000313" key="2">
    <source>
        <dbReference type="Proteomes" id="UP000550508"/>
    </source>
</evidence>
<proteinExistence type="predicted"/>
<dbReference type="AlphaFoldDB" id="A0A849VPT8"/>
<evidence type="ECO:0000313" key="1">
    <source>
        <dbReference type="EMBL" id="NTS31871.1"/>
    </source>
</evidence>
<dbReference type="EMBL" id="JABUMX010000002">
    <property type="protein sequence ID" value="NTS31871.1"/>
    <property type="molecule type" value="Genomic_DNA"/>
</dbReference>
<gene>
    <name evidence="1" type="ORF">HQ945_11460</name>
</gene>
<organism evidence="1 2">
    <name type="scientific">Phyllobacterium pellucidum</name>
    <dbReference type="NCBI Taxonomy" id="2740464"/>
    <lineage>
        <taxon>Bacteria</taxon>
        <taxon>Pseudomonadati</taxon>
        <taxon>Pseudomonadota</taxon>
        <taxon>Alphaproteobacteria</taxon>
        <taxon>Hyphomicrobiales</taxon>
        <taxon>Phyllobacteriaceae</taxon>
        <taxon>Phyllobacterium</taxon>
    </lineage>
</organism>
<sequence length="250" mass="27094">MIRDISSDIVVNLKDRLRDVRHLIRSSRLDAKPHAQDLPDMLFGQAARVMDKAFTTAETISISLVSQDPAAHTATIEARSLDAYFPAGVGKGEALFRRDVYYLTKRIFSILGSDNPLIHEATFAAVHAAMSRRHAHLLLAAREGGLAEIAAACAVMTVELQSQYDAAPTAFPAHVAAKPDRLTQYLCFAAIALAIGVATYVEVEPCDEKLVESTLLALQARQEKFGVAIASGNPEPALSSLYAFLMPHLP</sequence>
<dbReference type="Proteomes" id="UP000550508">
    <property type="component" value="Unassembled WGS sequence"/>
</dbReference>
<accession>A0A849VPT8</accession>